<gene>
    <name evidence="2" type="ORF">ColSpa_09308</name>
</gene>
<reference evidence="2 3" key="1">
    <citation type="submission" date="2022-03" db="EMBL/GenBank/DDBJ databases">
        <title>Genome data of Colletotrichum spp.</title>
        <authorList>
            <person name="Utami Y.D."/>
            <person name="Hiruma K."/>
        </authorList>
    </citation>
    <scope>NUCLEOTIDE SEQUENCE [LARGE SCALE GENOMIC DNA]</scope>
    <source>
        <strain evidence="2 3">MAFF 239500</strain>
    </source>
</reference>
<accession>A0AA37UQP2</accession>
<keyword evidence="1" id="KW-0732">Signal</keyword>
<organism evidence="2 3">
    <name type="scientific">Colletotrichum spaethianum</name>
    <dbReference type="NCBI Taxonomy" id="700344"/>
    <lineage>
        <taxon>Eukaryota</taxon>
        <taxon>Fungi</taxon>
        <taxon>Dikarya</taxon>
        <taxon>Ascomycota</taxon>
        <taxon>Pezizomycotina</taxon>
        <taxon>Sordariomycetes</taxon>
        <taxon>Hypocreomycetidae</taxon>
        <taxon>Glomerellales</taxon>
        <taxon>Glomerellaceae</taxon>
        <taxon>Colletotrichum</taxon>
        <taxon>Colletotrichum spaethianum species complex</taxon>
    </lineage>
</organism>
<dbReference type="AlphaFoldDB" id="A0AA37UQP2"/>
<comment type="caution">
    <text evidence="2">The sequence shown here is derived from an EMBL/GenBank/DDBJ whole genome shotgun (WGS) entry which is preliminary data.</text>
</comment>
<proteinExistence type="predicted"/>
<keyword evidence="3" id="KW-1185">Reference proteome</keyword>
<protein>
    <submittedName>
        <fullName evidence="2">Uncharacterized protein</fullName>
    </submittedName>
</protein>
<dbReference type="EMBL" id="BQXU01000027">
    <property type="protein sequence ID" value="GKT49127.1"/>
    <property type="molecule type" value="Genomic_DNA"/>
</dbReference>
<evidence type="ECO:0000313" key="3">
    <source>
        <dbReference type="Proteomes" id="UP001055115"/>
    </source>
</evidence>
<feature type="signal peptide" evidence="1">
    <location>
        <begin position="1"/>
        <end position="19"/>
    </location>
</feature>
<dbReference type="Proteomes" id="UP001055115">
    <property type="component" value="Unassembled WGS sequence"/>
</dbReference>
<name>A0AA37UQP2_9PEZI</name>
<feature type="chain" id="PRO_5041401030" evidence="1">
    <location>
        <begin position="20"/>
        <end position="447"/>
    </location>
</feature>
<dbReference type="RefSeq" id="XP_049131477.1">
    <property type="nucleotide sequence ID" value="XM_049275520.1"/>
</dbReference>
<evidence type="ECO:0000313" key="2">
    <source>
        <dbReference type="EMBL" id="GKT49127.1"/>
    </source>
</evidence>
<dbReference type="GeneID" id="73330110"/>
<evidence type="ECO:0000256" key="1">
    <source>
        <dbReference type="SAM" id="SignalP"/>
    </source>
</evidence>
<sequence length="447" mass="45422">MKALRRFFFFFSTPDGLSATLLWLGVVDSGTEEGALAGVVGTSGSLAAARVAPGSGGGGDSVSAVGTVSTVDLLLGVILGDSVLDLLLGELSLLLDSFSLGLVALLDLLLGLLDLILGLLDLLLRSLDLGLLRLDLGLLSLDLSLLSFLADSGGGLDLLEELSLNFLLLDDSLGVGSGFGALARLGDGLLYNGGHLGGDLLTSLFLRSSRDLVKELILNNGLVLDSLGVRTSLWLGVSLLLALLDNLGDLSRLGLDGNLGGQRCSGGSRSGAIDGDIRGRNGQAGLGDGVAGHGGEGGFLLGQTGQSARVLVGLFVKLDLVVDVASLRRRGKRFAGSDGHGLSSDILCGKRVDAKGLVELVGGGGDGEATGDVGGGSLGELVLLLLEGNVLGQGGGSRLGGDGVHDCGRSILLDNLIGSEEVVYVALVVRFLRRSVICDPIVVDNKL</sequence>